<dbReference type="SFLD" id="SFLDS00003">
    <property type="entry name" value="Haloacid_Dehalogenase"/>
    <property type="match status" value="1"/>
</dbReference>
<dbReference type="PANTHER" id="PTHR43434">
    <property type="entry name" value="PHOSPHOGLYCOLATE PHOSPHATASE"/>
    <property type="match status" value="1"/>
</dbReference>
<evidence type="ECO:0000256" key="1">
    <source>
        <dbReference type="ARBA" id="ARBA00000830"/>
    </source>
</evidence>
<keyword evidence="6" id="KW-1185">Reference proteome</keyword>
<organism evidence="5 6">
    <name type="scientific">Oceaniferula marina</name>
    <dbReference type="NCBI Taxonomy" id="2748318"/>
    <lineage>
        <taxon>Bacteria</taxon>
        <taxon>Pseudomonadati</taxon>
        <taxon>Verrucomicrobiota</taxon>
        <taxon>Verrucomicrobiia</taxon>
        <taxon>Verrucomicrobiales</taxon>
        <taxon>Verrucomicrobiaceae</taxon>
        <taxon>Oceaniferula</taxon>
    </lineage>
</organism>
<comment type="caution">
    <text evidence="5">The sequence shown here is derived from an EMBL/GenBank/DDBJ whole genome shotgun (WGS) entry which is preliminary data.</text>
</comment>
<dbReference type="InterPro" id="IPR023214">
    <property type="entry name" value="HAD_sf"/>
</dbReference>
<dbReference type="GO" id="GO:0005829">
    <property type="term" value="C:cytosol"/>
    <property type="evidence" value="ECO:0007669"/>
    <property type="project" value="TreeGrafter"/>
</dbReference>
<comment type="similarity">
    <text evidence="3">Belongs to the HAD-like hydrolase superfamily. CbbY/CbbZ/Gph/YieH family.</text>
</comment>
<proteinExistence type="inferred from homology"/>
<dbReference type="EMBL" id="JACBAZ010000008">
    <property type="protein sequence ID" value="NWK57173.1"/>
    <property type="molecule type" value="Genomic_DNA"/>
</dbReference>
<dbReference type="EC" id="3.1.3.18" evidence="4"/>
<dbReference type="InterPro" id="IPR036412">
    <property type="entry name" value="HAD-like_sf"/>
</dbReference>
<dbReference type="CDD" id="cd07506">
    <property type="entry name" value="HAD_like"/>
    <property type="match status" value="1"/>
</dbReference>
<gene>
    <name evidence="5" type="ORF">HW115_16240</name>
</gene>
<dbReference type="Proteomes" id="UP000557872">
    <property type="component" value="Unassembled WGS sequence"/>
</dbReference>
<dbReference type="InterPro" id="IPR023198">
    <property type="entry name" value="PGP-like_dom2"/>
</dbReference>
<dbReference type="GO" id="GO:0008967">
    <property type="term" value="F:phosphoglycolate phosphatase activity"/>
    <property type="evidence" value="ECO:0007669"/>
    <property type="project" value="UniProtKB-EC"/>
</dbReference>
<dbReference type="Pfam" id="PF13419">
    <property type="entry name" value="HAD_2"/>
    <property type="match status" value="1"/>
</dbReference>
<dbReference type="Gene3D" id="3.40.50.1000">
    <property type="entry name" value="HAD superfamily/HAD-like"/>
    <property type="match status" value="1"/>
</dbReference>
<dbReference type="AlphaFoldDB" id="A0A851GI24"/>
<comment type="catalytic activity">
    <reaction evidence="1">
        <text>2-phosphoglycolate + H2O = glycolate + phosphate</text>
        <dbReference type="Rhea" id="RHEA:14369"/>
        <dbReference type="ChEBI" id="CHEBI:15377"/>
        <dbReference type="ChEBI" id="CHEBI:29805"/>
        <dbReference type="ChEBI" id="CHEBI:43474"/>
        <dbReference type="ChEBI" id="CHEBI:58033"/>
        <dbReference type="EC" id="3.1.3.18"/>
    </reaction>
</comment>
<sequence length="220" mass="23591">MSRLLLFDIDCTLIDTGGAGMAALKQAACELFGADGPELDLAGSTDAGIVMGMLDHFSRDLAHETFYEVYLNYLSPNLAQFTGSVLPGVVPLLDSLVREDVAVGLLTGNIAEGAWEKLRHYGLHDYFAFGAFGDDHHDRNRLGPVALERASAHYGNEFSAEKTVVIGDTPKDIACGKAIGAVTLAVATGGFSSEQLELYQPDHLFEDLQSDQVLDVLLSV</sequence>
<keyword evidence="5" id="KW-0378">Hydrolase</keyword>
<accession>A0A851GI24</accession>
<comment type="pathway">
    <text evidence="2">Organic acid metabolism; glycolate biosynthesis; glycolate from 2-phosphoglycolate: step 1/1.</text>
</comment>
<protein>
    <recommendedName>
        <fullName evidence="4">phosphoglycolate phosphatase</fullName>
        <ecNumber evidence="4">3.1.3.18</ecNumber>
    </recommendedName>
</protein>
<dbReference type="GO" id="GO:0006281">
    <property type="term" value="P:DNA repair"/>
    <property type="evidence" value="ECO:0007669"/>
    <property type="project" value="TreeGrafter"/>
</dbReference>
<evidence type="ECO:0000256" key="2">
    <source>
        <dbReference type="ARBA" id="ARBA00004818"/>
    </source>
</evidence>
<evidence type="ECO:0000313" key="6">
    <source>
        <dbReference type="Proteomes" id="UP000557872"/>
    </source>
</evidence>
<evidence type="ECO:0000256" key="4">
    <source>
        <dbReference type="ARBA" id="ARBA00013078"/>
    </source>
</evidence>
<dbReference type="PANTHER" id="PTHR43434:SF1">
    <property type="entry name" value="PHOSPHOGLYCOLATE PHOSPHATASE"/>
    <property type="match status" value="1"/>
</dbReference>
<dbReference type="InterPro" id="IPR041492">
    <property type="entry name" value="HAD_2"/>
</dbReference>
<dbReference type="SFLD" id="SFLDG01129">
    <property type="entry name" value="C1.5:_HAD__Beta-PGM__Phosphata"/>
    <property type="match status" value="1"/>
</dbReference>
<evidence type="ECO:0000313" key="5">
    <source>
        <dbReference type="EMBL" id="NWK57173.1"/>
    </source>
</evidence>
<reference evidence="5 6" key="1">
    <citation type="submission" date="2020-07" db="EMBL/GenBank/DDBJ databases">
        <title>Roseicoccus Jingziensis gen. nov., sp. nov., isolated from coastal seawater.</title>
        <authorList>
            <person name="Feng X."/>
        </authorList>
    </citation>
    <scope>NUCLEOTIDE SEQUENCE [LARGE SCALE GENOMIC DNA]</scope>
    <source>
        <strain evidence="5 6">N1E253</strain>
    </source>
</reference>
<dbReference type="Gene3D" id="1.10.150.240">
    <property type="entry name" value="Putative phosphatase, domain 2"/>
    <property type="match status" value="1"/>
</dbReference>
<evidence type="ECO:0000256" key="3">
    <source>
        <dbReference type="ARBA" id="ARBA00006171"/>
    </source>
</evidence>
<dbReference type="SUPFAM" id="SSF56784">
    <property type="entry name" value="HAD-like"/>
    <property type="match status" value="1"/>
</dbReference>
<dbReference type="InterPro" id="IPR050155">
    <property type="entry name" value="HAD-like_hydrolase_sf"/>
</dbReference>
<name>A0A851GI24_9BACT</name>
<dbReference type="RefSeq" id="WP_178934001.1">
    <property type="nucleotide sequence ID" value="NZ_JACBAZ010000008.1"/>
</dbReference>